<keyword evidence="7" id="KW-0694">RNA-binding</keyword>
<keyword evidence="11" id="KW-1185">Reference proteome</keyword>
<accession>A0A1U7HCP6</accession>
<dbReference type="PANTHER" id="PTHR42873:SF1">
    <property type="entry name" value="S-ADENOSYLMETHIONINE-DEPENDENT METHYLTRANSFERASE DOMAIN-CONTAINING PROTEIN"/>
    <property type="match status" value="1"/>
</dbReference>
<evidence type="ECO:0000256" key="1">
    <source>
        <dbReference type="ARBA" id="ARBA00004496"/>
    </source>
</evidence>
<dbReference type="SMART" id="SM00359">
    <property type="entry name" value="PUA"/>
    <property type="match status" value="1"/>
</dbReference>
<dbReference type="OrthoDB" id="9805492at2"/>
<dbReference type="Pfam" id="PF10672">
    <property type="entry name" value="Methyltrans_SAM"/>
    <property type="match status" value="1"/>
</dbReference>
<dbReference type="RefSeq" id="WP_073600551.1">
    <property type="nucleotide sequence ID" value="NZ_MRCB01000021.1"/>
</dbReference>
<evidence type="ECO:0000313" key="10">
    <source>
        <dbReference type="EMBL" id="OKH21315.1"/>
    </source>
</evidence>
<dbReference type="CDD" id="cd02440">
    <property type="entry name" value="AdoMet_MTases"/>
    <property type="match status" value="1"/>
</dbReference>
<feature type="domain" description="PUA" evidence="9">
    <location>
        <begin position="5"/>
        <end position="88"/>
    </location>
</feature>
<evidence type="ECO:0000256" key="3">
    <source>
        <dbReference type="ARBA" id="ARBA00022552"/>
    </source>
</evidence>
<proteinExistence type="inferred from homology"/>
<evidence type="ECO:0000256" key="7">
    <source>
        <dbReference type="ARBA" id="ARBA00022884"/>
    </source>
</evidence>
<keyword evidence="5 10" id="KW-0808">Transferase</keyword>
<evidence type="ECO:0000313" key="11">
    <source>
        <dbReference type="Proteomes" id="UP000186868"/>
    </source>
</evidence>
<dbReference type="PROSITE" id="PS50890">
    <property type="entry name" value="PUA"/>
    <property type="match status" value="1"/>
</dbReference>
<dbReference type="SUPFAM" id="SSF88697">
    <property type="entry name" value="PUA domain-like"/>
    <property type="match status" value="1"/>
</dbReference>
<evidence type="ECO:0000256" key="8">
    <source>
        <dbReference type="ARBA" id="ARBA00038091"/>
    </source>
</evidence>
<name>A0A1U7HCP6_9CYAN</name>
<evidence type="ECO:0000256" key="2">
    <source>
        <dbReference type="ARBA" id="ARBA00022490"/>
    </source>
</evidence>
<dbReference type="Gene3D" id="2.30.130.10">
    <property type="entry name" value="PUA domain"/>
    <property type="match status" value="1"/>
</dbReference>
<comment type="subcellular location">
    <subcellularLocation>
        <location evidence="1">Cytoplasm</location>
    </subcellularLocation>
</comment>
<keyword evidence="3" id="KW-0698">rRNA processing</keyword>
<organism evidence="10 11">
    <name type="scientific">Hydrococcus rivularis NIES-593</name>
    <dbReference type="NCBI Taxonomy" id="1921803"/>
    <lineage>
        <taxon>Bacteria</taxon>
        <taxon>Bacillati</taxon>
        <taxon>Cyanobacteriota</taxon>
        <taxon>Cyanophyceae</taxon>
        <taxon>Pleurocapsales</taxon>
        <taxon>Hydrococcaceae</taxon>
        <taxon>Hydrococcus</taxon>
    </lineage>
</organism>
<dbReference type="Proteomes" id="UP000186868">
    <property type="component" value="Unassembled WGS sequence"/>
</dbReference>
<dbReference type="GO" id="GO:0006364">
    <property type="term" value="P:rRNA processing"/>
    <property type="evidence" value="ECO:0007669"/>
    <property type="project" value="UniProtKB-KW"/>
</dbReference>
<dbReference type="InterPro" id="IPR036974">
    <property type="entry name" value="PUA_sf"/>
</dbReference>
<comment type="similarity">
    <text evidence="8">Belongs to the methyltransferase superfamily. RlmI family.</text>
</comment>
<dbReference type="GO" id="GO:0032259">
    <property type="term" value="P:methylation"/>
    <property type="evidence" value="ECO:0007669"/>
    <property type="project" value="UniProtKB-KW"/>
</dbReference>
<dbReference type="CDD" id="cd21153">
    <property type="entry name" value="PUA_RlmI"/>
    <property type="match status" value="1"/>
</dbReference>
<dbReference type="GO" id="GO:0003723">
    <property type="term" value="F:RNA binding"/>
    <property type="evidence" value="ECO:0007669"/>
    <property type="project" value="UniProtKB-KW"/>
</dbReference>
<evidence type="ECO:0000256" key="6">
    <source>
        <dbReference type="ARBA" id="ARBA00022691"/>
    </source>
</evidence>
<evidence type="ECO:0000256" key="4">
    <source>
        <dbReference type="ARBA" id="ARBA00022603"/>
    </source>
</evidence>
<evidence type="ECO:0000259" key="9">
    <source>
        <dbReference type="SMART" id="SM00359"/>
    </source>
</evidence>
<dbReference type="InterPro" id="IPR002478">
    <property type="entry name" value="PUA"/>
</dbReference>
<sequence>MPNFSRIFLHDSKADAVKRFHPWIFSGAIKKKDTGLREGEIVDVYSNSGEYLATGHYSPGNIAVKIFSFEKVSDIDRLFLEKFQNAYWMRKEIGLAASKQTTCYRLINAEGDGLPGLIVDWYNGTAVLQAYSIGMYEQRSLIVECLQKVYGQDLRAVYDKSASVLSKTQIQVENQYLLGSREDGEVLEYGHRFYVDWEEGQKTGFFIDQRENRLLLAKYVAGKRVLNTFCYSGGFSAYAVKAGASFVHSVDSSAKAIEWADRNVSLNNPGQIPHETSAVDVFDFLKKYDGEYDVIVLDPPAFAKNLSARHQAVMAYKRLNKLALDKLRSPGILLTFSCSQVVGLDHFQGAVTAAAIESGKPIRVLHHLTQPPDHPVSIYHPEGLYLKGLVLIVG</sequence>
<dbReference type="CDD" id="cd11572">
    <property type="entry name" value="RlmI_M_like"/>
    <property type="match status" value="1"/>
</dbReference>
<dbReference type="InterPro" id="IPR019614">
    <property type="entry name" value="SAM-dep_methyl-trfase"/>
</dbReference>
<gene>
    <name evidence="10" type="ORF">NIES593_16075</name>
</gene>
<dbReference type="PANTHER" id="PTHR42873">
    <property type="entry name" value="RIBOSOMAL RNA LARGE SUBUNIT METHYLTRANSFERASE"/>
    <property type="match status" value="1"/>
</dbReference>
<dbReference type="SUPFAM" id="SSF53335">
    <property type="entry name" value="S-adenosyl-L-methionine-dependent methyltransferases"/>
    <property type="match status" value="1"/>
</dbReference>
<comment type="caution">
    <text evidence="10">The sequence shown here is derived from an EMBL/GenBank/DDBJ whole genome shotgun (WGS) entry which is preliminary data.</text>
</comment>
<dbReference type="AlphaFoldDB" id="A0A1U7HCP6"/>
<protein>
    <submittedName>
        <fullName evidence="10">rRNA large subunit methyltransferase I</fullName>
    </submittedName>
</protein>
<evidence type="ECO:0000256" key="5">
    <source>
        <dbReference type="ARBA" id="ARBA00022679"/>
    </source>
</evidence>
<dbReference type="GO" id="GO:0005737">
    <property type="term" value="C:cytoplasm"/>
    <property type="evidence" value="ECO:0007669"/>
    <property type="project" value="UniProtKB-SubCell"/>
</dbReference>
<dbReference type="Gene3D" id="3.40.50.150">
    <property type="entry name" value="Vaccinia Virus protein VP39"/>
    <property type="match status" value="1"/>
</dbReference>
<keyword evidence="6" id="KW-0949">S-adenosyl-L-methionine</keyword>
<keyword evidence="4 10" id="KW-0489">Methyltransferase</keyword>
<dbReference type="InterPro" id="IPR015947">
    <property type="entry name" value="PUA-like_sf"/>
</dbReference>
<dbReference type="GO" id="GO:0008168">
    <property type="term" value="F:methyltransferase activity"/>
    <property type="evidence" value="ECO:0007669"/>
    <property type="project" value="UniProtKB-KW"/>
</dbReference>
<dbReference type="Pfam" id="PF17785">
    <property type="entry name" value="PUA_3"/>
    <property type="match status" value="1"/>
</dbReference>
<dbReference type="STRING" id="1921803.NIES593_16075"/>
<dbReference type="Gene3D" id="3.30.750.80">
    <property type="entry name" value="RNA methyltransferase domain (HRMD) like"/>
    <property type="match status" value="1"/>
</dbReference>
<reference evidence="10 11" key="1">
    <citation type="submission" date="2016-11" db="EMBL/GenBank/DDBJ databases">
        <title>Draft Genome Sequences of Nine Cyanobacterial Strains from Diverse Habitats.</title>
        <authorList>
            <person name="Zhu T."/>
            <person name="Hou S."/>
            <person name="Lu X."/>
            <person name="Hess W.R."/>
        </authorList>
    </citation>
    <scope>NUCLEOTIDE SEQUENCE [LARGE SCALE GENOMIC DNA]</scope>
    <source>
        <strain evidence="10 11">NIES-593</strain>
    </source>
</reference>
<keyword evidence="2" id="KW-0963">Cytoplasm</keyword>
<dbReference type="InterPro" id="IPR041532">
    <property type="entry name" value="RlmI-like_PUA"/>
</dbReference>
<dbReference type="EMBL" id="MRCB01000021">
    <property type="protein sequence ID" value="OKH21315.1"/>
    <property type="molecule type" value="Genomic_DNA"/>
</dbReference>
<dbReference type="InterPro" id="IPR029063">
    <property type="entry name" value="SAM-dependent_MTases_sf"/>
</dbReference>